<dbReference type="AlphaFoldDB" id="A0A2A6CA06"/>
<organism evidence="1 2">
    <name type="scientific">Pristionchus pacificus</name>
    <name type="common">Parasitic nematode worm</name>
    <dbReference type="NCBI Taxonomy" id="54126"/>
    <lineage>
        <taxon>Eukaryota</taxon>
        <taxon>Metazoa</taxon>
        <taxon>Ecdysozoa</taxon>
        <taxon>Nematoda</taxon>
        <taxon>Chromadorea</taxon>
        <taxon>Rhabditida</taxon>
        <taxon>Rhabditina</taxon>
        <taxon>Diplogasteromorpha</taxon>
        <taxon>Diplogasteroidea</taxon>
        <taxon>Neodiplogasteridae</taxon>
        <taxon>Pristionchus</taxon>
    </lineage>
</organism>
<dbReference type="Proteomes" id="UP000005239">
    <property type="component" value="Unassembled WGS sequence"/>
</dbReference>
<proteinExistence type="predicted"/>
<reference evidence="1" key="2">
    <citation type="submission" date="2022-06" db="UniProtKB">
        <authorList>
            <consortium name="EnsemblMetazoa"/>
        </authorList>
    </citation>
    <scope>IDENTIFICATION</scope>
    <source>
        <strain evidence="1">PS312</strain>
    </source>
</reference>
<gene>
    <name evidence="1" type="primary">WBGene00204068</name>
</gene>
<reference evidence="2" key="1">
    <citation type="journal article" date="2008" name="Nat. Genet.">
        <title>The Pristionchus pacificus genome provides a unique perspective on nematode lifestyle and parasitism.</title>
        <authorList>
            <person name="Dieterich C."/>
            <person name="Clifton S.W."/>
            <person name="Schuster L.N."/>
            <person name="Chinwalla A."/>
            <person name="Delehaunty K."/>
            <person name="Dinkelacker I."/>
            <person name="Fulton L."/>
            <person name="Fulton R."/>
            <person name="Godfrey J."/>
            <person name="Minx P."/>
            <person name="Mitreva M."/>
            <person name="Roeseler W."/>
            <person name="Tian H."/>
            <person name="Witte H."/>
            <person name="Yang S.P."/>
            <person name="Wilson R.K."/>
            <person name="Sommer R.J."/>
        </authorList>
    </citation>
    <scope>NUCLEOTIDE SEQUENCE [LARGE SCALE GENOMIC DNA]</scope>
    <source>
        <strain evidence="2">PS312</strain>
    </source>
</reference>
<evidence type="ECO:0000313" key="2">
    <source>
        <dbReference type="Proteomes" id="UP000005239"/>
    </source>
</evidence>
<sequence>MLGGFSFLLLLYFAPTIGARLCFPEEKVTKVVETNCPPNWFCYKFHHTENRTITMGCTKYPWRIPVAVREIIFKLRKEEDEDENKRPQVRAILSPEMTALESNRYTYCATRELSCDWTQATLYEFYYEQLQSYLDWFEGAKYYMHQHSDRISEIAHIEGKPIPWYYFNILFGYLDFIYN</sequence>
<evidence type="ECO:0000313" key="1">
    <source>
        <dbReference type="EnsemblMetazoa" id="PPA31203.1"/>
    </source>
</evidence>
<protein>
    <submittedName>
        <fullName evidence="1">Uncharacterized protein</fullName>
    </submittedName>
</protein>
<keyword evidence="2" id="KW-1185">Reference proteome</keyword>
<accession>A0A2A6CA06</accession>
<name>A0A2A6CA06_PRIPA</name>
<accession>A0A8R1YK67</accession>
<dbReference type="EnsemblMetazoa" id="PPA31203.1">
    <property type="protein sequence ID" value="PPA31203.1"/>
    <property type="gene ID" value="WBGene00204068"/>
</dbReference>